<evidence type="ECO:0000256" key="4">
    <source>
        <dbReference type="ARBA" id="ARBA00022741"/>
    </source>
</evidence>
<evidence type="ECO:0000256" key="7">
    <source>
        <dbReference type="ARBA" id="ARBA00023146"/>
    </source>
</evidence>
<protein>
    <recommendedName>
        <fullName evidence="2">tryptophan--tRNA ligase</fullName>
        <ecNumber evidence="2">6.1.1.2</ecNumber>
    </recommendedName>
</protein>
<dbReference type="InterPro" id="IPR014729">
    <property type="entry name" value="Rossmann-like_a/b/a_fold"/>
</dbReference>
<sequence length="123" mass="13893">MDKRKVVFSGVQPSGDPQLGNYLGAFKGWVERQEEKINYFCIVDLHALTVAPDPKELRKQTRELAAILFACGLDPKKTTLFVQSHVAAHAESCWLLNCVTPIGWLERMTQFKDKSQGQERVST</sequence>
<evidence type="ECO:0000256" key="2">
    <source>
        <dbReference type="ARBA" id="ARBA00013161"/>
    </source>
</evidence>
<dbReference type="InterPro" id="IPR002306">
    <property type="entry name" value="Trp-tRNA-ligase"/>
</dbReference>
<evidence type="ECO:0000256" key="6">
    <source>
        <dbReference type="ARBA" id="ARBA00022917"/>
    </source>
</evidence>
<keyword evidence="5" id="KW-0067">ATP-binding</keyword>
<dbReference type="AlphaFoldDB" id="A0A382PSB1"/>
<dbReference type="EMBL" id="UINC01109140">
    <property type="protein sequence ID" value="SVC75757.1"/>
    <property type="molecule type" value="Genomic_DNA"/>
</dbReference>
<gene>
    <name evidence="8" type="ORF">METZ01_LOCUS328611</name>
</gene>
<proteinExistence type="inferred from homology"/>
<evidence type="ECO:0000256" key="5">
    <source>
        <dbReference type="ARBA" id="ARBA00022840"/>
    </source>
</evidence>
<dbReference type="EC" id="6.1.1.2" evidence="2"/>
<dbReference type="PANTHER" id="PTHR43766:SF1">
    <property type="entry name" value="TRYPTOPHAN--TRNA LIGASE, MITOCHONDRIAL"/>
    <property type="match status" value="1"/>
</dbReference>
<comment type="similarity">
    <text evidence="1">Belongs to the class-I aminoacyl-tRNA synthetase family.</text>
</comment>
<evidence type="ECO:0000256" key="3">
    <source>
        <dbReference type="ARBA" id="ARBA00022598"/>
    </source>
</evidence>
<dbReference type="GO" id="GO:0005524">
    <property type="term" value="F:ATP binding"/>
    <property type="evidence" value="ECO:0007669"/>
    <property type="project" value="UniProtKB-KW"/>
</dbReference>
<name>A0A382PSB1_9ZZZZ</name>
<organism evidence="8">
    <name type="scientific">marine metagenome</name>
    <dbReference type="NCBI Taxonomy" id="408172"/>
    <lineage>
        <taxon>unclassified sequences</taxon>
        <taxon>metagenomes</taxon>
        <taxon>ecological metagenomes</taxon>
    </lineage>
</organism>
<dbReference type="SUPFAM" id="SSF52374">
    <property type="entry name" value="Nucleotidylyl transferase"/>
    <property type="match status" value="1"/>
</dbReference>
<evidence type="ECO:0000313" key="8">
    <source>
        <dbReference type="EMBL" id="SVC75757.1"/>
    </source>
</evidence>
<dbReference type="Gene3D" id="3.40.50.620">
    <property type="entry name" value="HUPs"/>
    <property type="match status" value="1"/>
</dbReference>
<feature type="non-terminal residue" evidence="8">
    <location>
        <position position="123"/>
    </location>
</feature>
<dbReference type="GO" id="GO:0004830">
    <property type="term" value="F:tryptophan-tRNA ligase activity"/>
    <property type="evidence" value="ECO:0007669"/>
    <property type="project" value="UniProtKB-EC"/>
</dbReference>
<dbReference type="GO" id="GO:0006436">
    <property type="term" value="P:tryptophanyl-tRNA aminoacylation"/>
    <property type="evidence" value="ECO:0007669"/>
    <property type="project" value="InterPro"/>
</dbReference>
<dbReference type="PANTHER" id="PTHR43766">
    <property type="entry name" value="TRYPTOPHAN--TRNA LIGASE, MITOCHONDRIAL"/>
    <property type="match status" value="1"/>
</dbReference>
<dbReference type="InterPro" id="IPR002305">
    <property type="entry name" value="aa-tRNA-synth_Ic"/>
</dbReference>
<keyword evidence="3" id="KW-0436">Ligase</keyword>
<dbReference type="PRINTS" id="PR01039">
    <property type="entry name" value="TRNASYNTHTRP"/>
</dbReference>
<keyword evidence="7" id="KW-0030">Aminoacyl-tRNA synthetase</keyword>
<keyword evidence="4" id="KW-0547">Nucleotide-binding</keyword>
<reference evidence="8" key="1">
    <citation type="submission" date="2018-05" db="EMBL/GenBank/DDBJ databases">
        <authorList>
            <person name="Lanie J.A."/>
            <person name="Ng W.-L."/>
            <person name="Kazmierczak K.M."/>
            <person name="Andrzejewski T.M."/>
            <person name="Davidsen T.M."/>
            <person name="Wayne K.J."/>
            <person name="Tettelin H."/>
            <person name="Glass J.I."/>
            <person name="Rusch D."/>
            <person name="Podicherti R."/>
            <person name="Tsui H.-C.T."/>
            <person name="Winkler M.E."/>
        </authorList>
    </citation>
    <scope>NUCLEOTIDE SEQUENCE</scope>
</reference>
<dbReference type="Pfam" id="PF00579">
    <property type="entry name" value="tRNA-synt_1b"/>
    <property type="match status" value="1"/>
</dbReference>
<dbReference type="GO" id="GO:0005829">
    <property type="term" value="C:cytosol"/>
    <property type="evidence" value="ECO:0007669"/>
    <property type="project" value="TreeGrafter"/>
</dbReference>
<accession>A0A382PSB1</accession>
<dbReference type="InterPro" id="IPR050203">
    <property type="entry name" value="Trp-tRNA_synthetase"/>
</dbReference>
<keyword evidence="6" id="KW-0648">Protein biosynthesis</keyword>
<evidence type="ECO:0000256" key="1">
    <source>
        <dbReference type="ARBA" id="ARBA00005594"/>
    </source>
</evidence>